<dbReference type="GO" id="GO:0005737">
    <property type="term" value="C:cytoplasm"/>
    <property type="evidence" value="ECO:0007669"/>
    <property type="project" value="TreeGrafter"/>
</dbReference>
<evidence type="ECO:0000256" key="1">
    <source>
        <dbReference type="ARBA" id="ARBA00005298"/>
    </source>
</evidence>
<evidence type="ECO:0000256" key="2">
    <source>
        <dbReference type="SAM" id="MobiDB-lite"/>
    </source>
</evidence>
<dbReference type="PANTHER" id="PTHR11792:SF17">
    <property type="entry name" value="KURTZ ARRESTIN"/>
    <property type="match status" value="1"/>
</dbReference>
<dbReference type="AlphaFoldDB" id="A0A9N8YKX8"/>
<evidence type="ECO:0000259" key="3">
    <source>
        <dbReference type="SMART" id="SM01017"/>
    </source>
</evidence>
<dbReference type="EMBL" id="CAJVPL010000028">
    <property type="protein sequence ID" value="CAG8435711.1"/>
    <property type="molecule type" value="Genomic_DNA"/>
</dbReference>
<gene>
    <name evidence="4" type="ORF">AGERDE_LOCUS570</name>
</gene>
<reference evidence="4" key="1">
    <citation type="submission" date="2021-06" db="EMBL/GenBank/DDBJ databases">
        <authorList>
            <person name="Kallberg Y."/>
            <person name="Tangrot J."/>
            <person name="Rosling A."/>
        </authorList>
    </citation>
    <scope>NUCLEOTIDE SEQUENCE</scope>
    <source>
        <strain evidence="4">MT106</strain>
    </source>
</reference>
<dbReference type="SUPFAM" id="SSF81296">
    <property type="entry name" value="E set domains"/>
    <property type="match status" value="2"/>
</dbReference>
<dbReference type="Gene3D" id="2.60.40.640">
    <property type="match status" value="2"/>
</dbReference>
<dbReference type="SMART" id="SM01017">
    <property type="entry name" value="Arrestin_C"/>
    <property type="match status" value="1"/>
</dbReference>
<dbReference type="InterPro" id="IPR011021">
    <property type="entry name" value="Arrestin-like_N"/>
</dbReference>
<dbReference type="InterPro" id="IPR014756">
    <property type="entry name" value="Ig_E-set"/>
</dbReference>
<protein>
    <submittedName>
        <fullName evidence="4">1495_t:CDS:1</fullName>
    </submittedName>
</protein>
<dbReference type="PANTHER" id="PTHR11792">
    <property type="entry name" value="ARRESTIN"/>
    <property type="match status" value="1"/>
</dbReference>
<accession>A0A9N8YKX8</accession>
<evidence type="ECO:0000313" key="5">
    <source>
        <dbReference type="Proteomes" id="UP000789831"/>
    </source>
</evidence>
<feature type="region of interest" description="Disordered" evidence="2">
    <location>
        <begin position="479"/>
        <end position="501"/>
    </location>
</feature>
<feature type="domain" description="Arrestin C-terminal-like" evidence="3">
    <location>
        <begin position="240"/>
        <end position="378"/>
    </location>
</feature>
<dbReference type="Pfam" id="PF02752">
    <property type="entry name" value="Arrestin_C"/>
    <property type="match status" value="1"/>
</dbReference>
<dbReference type="Pfam" id="PF00339">
    <property type="entry name" value="Arrestin_N"/>
    <property type="match status" value="1"/>
</dbReference>
<dbReference type="GO" id="GO:0007165">
    <property type="term" value="P:signal transduction"/>
    <property type="evidence" value="ECO:0007669"/>
    <property type="project" value="InterPro"/>
</dbReference>
<keyword evidence="5" id="KW-1185">Reference proteome</keyword>
<dbReference type="InterPro" id="IPR011022">
    <property type="entry name" value="Arrestin_C-like"/>
</dbReference>
<feature type="region of interest" description="Disordered" evidence="2">
    <location>
        <begin position="827"/>
        <end position="907"/>
    </location>
</feature>
<dbReference type="GO" id="GO:0002031">
    <property type="term" value="P:G protein-coupled receptor internalization"/>
    <property type="evidence" value="ECO:0007669"/>
    <property type="project" value="TreeGrafter"/>
</dbReference>
<feature type="compositionally biased region" description="Polar residues" evidence="2">
    <location>
        <begin position="723"/>
        <end position="734"/>
    </location>
</feature>
<feature type="compositionally biased region" description="Polar residues" evidence="2">
    <location>
        <begin position="827"/>
        <end position="861"/>
    </location>
</feature>
<dbReference type="OrthoDB" id="298939at2759"/>
<feature type="compositionally biased region" description="Basic residues" evidence="2">
    <location>
        <begin position="706"/>
        <end position="716"/>
    </location>
</feature>
<proteinExistence type="inferred from homology"/>
<dbReference type="InterPro" id="IPR000698">
    <property type="entry name" value="Arrestin"/>
</dbReference>
<feature type="compositionally biased region" description="Basic and acidic residues" evidence="2">
    <location>
        <begin position="868"/>
        <end position="878"/>
    </location>
</feature>
<dbReference type="GO" id="GO:0001664">
    <property type="term" value="F:G protein-coupled receptor binding"/>
    <property type="evidence" value="ECO:0007669"/>
    <property type="project" value="TreeGrafter"/>
</dbReference>
<feature type="compositionally biased region" description="Polar residues" evidence="2">
    <location>
        <begin position="483"/>
        <end position="492"/>
    </location>
</feature>
<dbReference type="Proteomes" id="UP000789831">
    <property type="component" value="Unassembled WGS sequence"/>
</dbReference>
<feature type="region of interest" description="Disordered" evidence="2">
    <location>
        <begin position="705"/>
        <end position="744"/>
    </location>
</feature>
<name>A0A9N8YKX8_9GLOM</name>
<sequence>MSGVELDDDQSSVVSFPLPREAYLKGPPSAVMSNGPSVISTMTHQTIQPPHEANINFKPTTTAISKNSKLKLHVLLDSTIYTAGGTLNGRLVLTCSTSRSVKLGEISAELTAYEELSTREYTATQSFLSSRLVFQGSNLPPSNAVHGARDENGFWLAKKGKTTFPFSFKIPIDAPSSVVFGSVASLRYVVTGVMQLFYNNREDTIFKSKEAFVVEAWDGQNPEYKQSVEGMNMKQLWMGGNGPVMLEGTLIETLFTSGGNVSAQVRVRNDTKRRVQGIKLGILQKLIILANKNKKEADDTKVVSETVAEEWFKNKDFLFDCGEDRTTTVNLHVPNTVRTIRNTALFEVTCHIVVSLYLGPFTKDLTVELPASICHSASLQPPPVANVELNHFPNHYNMIDETRDFFVEDIRKDDTEELIGSPSQPVDIPQRTQGLPWTNAATDQDAYRGRHSPTNNSAGSYILGSASPKKLGSLASSILGRGTKQTPSSSPTKLIPKSPPLAPASPYAYIPAIERVRYLAFPTQQQAAIQGRRIPQSSTPSVGYGIYSNVTVNTPPAPGSDCEYLLPEPNVSIQKWLENQQHPISCSESPERESVVSNSVDASPWAKLNRTQEVANSTISHRSSPSVYDKQQQNAIPIPIPVSTANDLPQDTFRRNDSLVSSPTGPSGLTLLMKQKSSSPPSVIDQFANTTNNNMYPMNSAYNHIPKGRPLPKPHRPLPIPPSKNTESPGQEQIVNEKPAKSRYLQVPGVTSSANEISEEFANPGSNDANANAGGIGGLSSLLKWGTSWMGYGSTEAQNKEETIIKEEALQQSSINNINEKKEIASATTNPNIIQPIKSSNPDKSALTSSPNKLVSTSNPDKASLHVTFEEITPKSENLDSTAIEPPSDNKISESSTPPPPPTRPITKASIFAVLGQKPLGTSPPPIPIKNLALRKYNPSGNNGKELAAARFSPPKQKGLPQVARKPLSENKFLNDDDKVAVTAAETETEYIDEKQALVLIENVENDLILISNSNETVENKNNVEDIVKETNSIPIINSNNETSASVTSSSPPPYIQSKITAAPTTYVNTTLPKPIIAFDKMVKRRRKKVGVENISEEGLTAKITEPPKQALSPRILNLMNQFNNGGGDASSGSNSK</sequence>
<comment type="caution">
    <text evidence="4">The sequence shown here is derived from an EMBL/GenBank/DDBJ whole genome shotgun (WGS) entry which is preliminary data.</text>
</comment>
<comment type="similarity">
    <text evidence="1">Belongs to the arrestin family.</text>
</comment>
<evidence type="ECO:0000313" key="4">
    <source>
        <dbReference type="EMBL" id="CAG8435711.1"/>
    </source>
</evidence>
<dbReference type="InterPro" id="IPR014752">
    <property type="entry name" value="Arrestin-like_C"/>
</dbReference>
<organism evidence="4 5">
    <name type="scientific">Ambispora gerdemannii</name>
    <dbReference type="NCBI Taxonomy" id="144530"/>
    <lineage>
        <taxon>Eukaryota</taxon>
        <taxon>Fungi</taxon>
        <taxon>Fungi incertae sedis</taxon>
        <taxon>Mucoromycota</taxon>
        <taxon>Glomeromycotina</taxon>
        <taxon>Glomeromycetes</taxon>
        <taxon>Archaeosporales</taxon>
        <taxon>Ambisporaceae</taxon>
        <taxon>Ambispora</taxon>
    </lineage>
</organism>